<dbReference type="GO" id="GO:0030014">
    <property type="term" value="C:CCR4-NOT complex"/>
    <property type="evidence" value="ECO:0007669"/>
    <property type="project" value="InterPro"/>
</dbReference>
<dbReference type="InterPro" id="IPR001841">
    <property type="entry name" value="Znf_RING"/>
</dbReference>
<keyword evidence="1" id="KW-0862">Zinc</keyword>
<dbReference type="CDD" id="cd12438">
    <property type="entry name" value="RRM_CNOT4"/>
    <property type="match status" value="1"/>
</dbReference>
<feature type="compositionally biased region" description="Polar residues" evidence="3">
    <location>
        <begin position="318"/>
        <end position="342"/>
    </location>
</feature>
<dbReference type="CDD" id="cd16618">
    <property type="entry name" value="mRING-HC-C4C4_CNOT4"/>
    <property type="match status" value="1"/>
</dbReference>
<dbReference type="InterPro" id="IPR000504">
    <property type="entry name" value="RRM_dom"/>
</dbReference>
<dbReference type="EMBL" id="CP093347">
    <property type="protein sequence ID" value="WOH02323.1"/>
    <property type="molecule type" value="Genomic_DNA"/>
</dbReference>
<evidence type="ECO:0000313" key="7">
    <source>
        <dbReference type="EMBL" id="WOH02323.1"/>
    </source>
</evidence>
<sequence length="1001" mass="109388">MSNEGEKTCPLCAEEMDLTDQQLKPCKCGYEICVWCWHHIINMAEKDNVEGRCPACRTPYNKEKIVEKAAQCERLLSELNVEKKGKSKSKSKAPDGRKNLSSVRVIQRNLVYIVGLPLTLADEDLLQGAEYFAQYGKVLKVSISRTAAGTIQQFPNSTCSVYITYSKEEEAVRCIQSVHGYTLEGRPLRACFGTTKYCHAWLRSVPCINPDCLYLHEIGTQEDSFTKDEIISAYTRNRVQLSVGATIDTQRRSGSVLPPPADDFCNDSCSSSGIHHNKSSTDSSVWQTPASSVRGSPPNSHSSKSVGLPAAASWGARASNSQPSPTSMASSNGPSKQKSDTGGISVAFSTAVVSPAKVSLMHNTSGKKLNGEGWFPLQRNKSVPVASVGIQDVDKQQKSSNTSTKIGHFDKLVTSDQISTPSPKVDGSTSMADITVQSCSINSERNSHLPVESKVKELCSDMLSLNIITHGPQHVDTKYRELLSTDAAAKDASSSKDPVAARDLSEFKLVSPSQVAESDTCKVKDDIQSFNIQRRRDPEVTNSTDSSIGRLSDSFRDLHSQEAFRIPSTNFNLNNVDNQPSKFSVPQAYNAPVISNGYAGNQTRSFDLDTSANDSSYMLQDELKLHDGRHGSALVNHDSILADGMGESSIISNILSMDFDSWDESLASPQNLVKLLGETDKQLGSLGASNTKKVQNSNQSRFSFAREEHQASNFGPSSAGVEQTLRNHSLTNGFKDNGNHYHSGTANGYSTLSAHQPGDFASTHFHNSPNRFSVSRAPVTAPPGFSGPTRAPPPGFSSFERMEQTFDVNSGNHLLNNSSYLRNASQSPSRMYNDSTNSDIEFIDPAILAVGKGRLPNGFNNPSLDMRSTYPTQMSNYENEARLQLMMQRSVSPQQNPRYVEMGNSFSSYPDNYGMPPTIFEQALANNGSQYSQFGLSQSRNQLVSSGSWDGWKEVQSGNGSTAAEFLRSERLGGNQYFSGRQDSKYRISSSGDLYNQTYGI</sequence>
<evidence type="ECO:0000256" key="1">
    <source>
        <dbReference type="PROSITE-ProRule" id="PRU00175"/>
    </source>
</evidence>
<dbReference type="Gene3D" id="3.30.70.330">
    <property type="match status" value="1"/>
</dbReference>
<dbReference type="SUPFAM" id="SSF54928">
    <property type="entry name" value="RNA-binding domain, RBD"/>
    <property type="match status" value="1"/>
</dbReference>
<dbReference type="InterPro" id="IPR039515">
    <property type="entry name" value="NOT4_mRING-HC-C4C4"/>
</dbReference>
<reference evidence="7" key="2">
    <citation type="submission" date="2022-03" db="EMBL/GenBank/DDBJ databases">
        <title>Draft title - Genomic analysis of global carrot germplasm unveils the trajectory of domestication and the origin of high carotenoid orange carrot.</title>
        <authorList>
            <person name="Iorizzo M."/>
            <person name="Ellison S."/>
            <person name="Senalik D."/>
            <person name="Macko-Podgorni A."/>
            <person name="Grzebelus D."/>
            <person name="Bostan H."/>
            <person name="Rolling W."/>
            <person name="Curaba J."/>
            <person name="Simon P."/>
        </authorList>
    </citation>
    <scope>NUCLEOTIDE SEQUENCE</scope>
    <source>
        <tissue evidence="7">Leaf</tissue>
    </source>
</reference>
<keyword evidence="2" id="KW-0694">RNA-binding</keyword>
<dbReference type="GO" id="GO:0008270">
    <property type="term" value="F:zinc ion binding"/>
    <property type="evidence" value="ECO:0007669"/>
    <property type="project" value="UniProtKB-KW"/>
</dbReference>
<dbReference type="GO" id="GO:0004842">
    <property type="term" value="F:ubiquitin-protein transferase activity"/>
    <property type="evidence" value="ECO:0007669"/>
    <property type="project" value="InterPro"/>
</dbReference>
<dbReference type="SMART" id="SM00361">
    <property type="entry name" value="RRM_1"/>
    <property type="match status" value="1"/>
</dbReference>
<dbReference type="FunFam" id="3.30.70.330:FF:000161">
    <property type="entry name" value="RNA binding (RRM/RBD/RNP motifs) family protein"/>
    <property type="match status" value="1"/>
</dbReference>
<feature type="compositionally biased region" description="Polar residues" evidence="3">
    <location>
        <begin position="275"/>
        <end position="305"/>
    </location>
</feature>
<accession>A0AAF0X6H5</accession>
<evidence type="ECO:0000256" key="2">
    <source>
        <dbReference type="PROSITE-ProRule" id="PRU00176"/>
    </source>
</evidence>
<dbReference type="PROSITE" id="PS50102">
    <property type="entry name" value="RRM"/>
    <property type="match status" value="1"/>
</dbReference>
<dbReference type="Pfam" id="PF14570">
    <property type="entry name" value="zf-RING_4"/>
    <property type="match status" value="1"/>
</dbReference>
<dbReference type="InterPro" id="IPR012677">
    <property type="entry name" value="Nucleotide-bd_a/b_plait_sf"/>
</dbReference>
<dbReference type="AlphaFoldDB" id="A0AAF0X6H5"/>
<name>A0AAF0X6H5_DAUCS</name>
<evidence type="ECO:0000256" key="3">
    <source>
        <dbReference type="SAM" id="MobiDB-lite"/>
    </source>
</evidence>
<keyword evidence="8" id="KW-1185">Reference proteome</keyword>
<reference evidence="7" key="1">
    <citation type="journal article" date="2016" name="Nat. Genet.">
        <title>A high-quality carrot genome assembly provides new insights into carotenoid accumulation and asterid genome evolution.</title>
        <authorList>
            <person name="Iorizzo M."/>
            <person name="Ellison S."/>
            <person name="Senalik D."/>
            <person name="Zeng P."/>
            <person name="Satapoomin P."/>
            <person name="Huang J."/>
            <person name="Bowman M."/>
            <person name="Iovene M."/>
            <person name="Sanseverino W."/>
            <person name="Cavagnaro P."/>
            <person name="Yildiz M."/>
            <person name="Macko-Podgorni A."/>
            <person name="Moranska E."/>
            <person name="Grzebelus E."/>
            <person name="Grzebelus D."/>
            <person name="Ashrafi H."/>
            <person name="Zheng Z."/>
            <person name="Cheng S."/>
            <person name="Spooner D."/>
            <person name="Van Deynze A."/>
            <person name="Simon P."/>
        </authorList>
    </citation>
    <scope>NUCLEOTIDE SEQUENCE</scope>
    <source>
        <tissue evidence="7">Leaf</tissue>
    </source>
</reference>
<keyword evidence="1" id="KW-0863">Zinc-finger</keyword>
<dbReference type="InterPro" id="IPR035979">
    <property type="entry name" value="RBD_domain_sf"/>
</dbReference>
<dbReference type="PANTHER" id="PTHR12603:SF36">
    <property type="entry name" value="RNA BINDING (RRM_RBD_RNP MOTIFS) FAMILY PROTEIN"/>
    <property type="match status" value="1"/>
</dbReference>
<feature type="domain" description="RING-type" evidence="4">
    <location>
        <begin position="9"/>
        <end position="57"/>
    </location>
</feature>
<organism evidence="7 8">
    <name type="scientific">Daucus carota subsp. sativus</name>
    <name type="common">Carrot</name>
    <dbReference type="NCBI Taxonomy" id="79200"/>
    <lineage>
        <taxon>Eukaryota</taxon>
        <taxon>Viridiplantae</taxon>
        <taxon>Streptophyta</taxon>
        <taxon>Embryophyta</taxon>
        <taxon>Tracheophyta</taxon>
        <taxon>Spermatophyta</taxon>
        <taxon>Magnoliopsida</taxon>
        <taxon>eudicotyledons</taxon>
        <taxon>Gunneridae</taxon>
        <taxon>Pentapetalae</taxon>
        <taxon>asterids</taxon>
        <taxon>campanulids</taxon>
        <taxon>Apiales</taxon>
        <taxon>Apiaceae</taxon>
        <taxon>Apioideae</taxon>
        <taxon>Scandiceae</taxon>
        <taxon>Daucinae</taxon>
        <taxon>Daucus</taxon>
        <taxon>Daucus sect. Daucus</taxon>
    </lineage>
</organism>
<evidence type="ECO:0000313" key="8">
    <source>
        <dbReference type="Proteomes" id="UP000077755"/>
    </source>
</evidence>
<dbReference type="InterPro" id="IPR039780">
    <property type="entry name" value="Mot2"/>
</dbReference>
<dbReference type="Pfam" id="PF00076">
    <property type="entry name" value="RRM_1"/>
    <property type="match status" value="1"/>
</dbReference>
<dbReference type="Proteomes" id="UP000077755">
    <property type="component" value="Chromosome 5"/>
</dbReference>
<dbReference type="InterPro" id="IPR013083">
    <property type="entry name" value="Znf_RING/FYVE/PHD"/>
</dbReference>
<proteinExistence type="predicted"/>
<evidence type="ECO:0008006" key="9">
    <source>
        <dbReference type="Google" id="ProtNLM"/>
    </source>
</evidence>
<evidence type="ECO:0000259" key="4">
    <source>
        <dbReference type="PROSITE" id="PS50089"/>
    </source>
</evidence>
<dbReference type="SUPFAM" id="SSF57850">
    <property type="entry name" value="RING/U-box"/>
    <property type="match status" value="1"/>
</dbReference>
<dbReference type="Gene3D" id="3.30.40.10">
    <property type="entry name" value="Zinc/RING finger domain, C3HC4 (zinc finger)"/>
    <property type="match status" value="1"/>
</dbReference>
<dbReference type="PANTHER" id="PTHR12603">
    <property type="entry name" value="CCR4-NOT TRANSCRIPTION COMPLEX RELATED"/>
    <property type="match status" value="1"/>
</dbReference>
<feature type="domain" description="RRM" evidence="5">
    <location>
        <begin position="109"/>
        <end position="195"/>
    </location>
</feature>
<dbReference type="GO" id="GO:0016567">
    <property type="term" value="P:protein ubiquitination"/>
    <property type="evidence" value="ECO:0007669"/>
    <property type="project" value="TreeGrafter"/>
</dbReference>
<protein>
    <recommendedName>
        <fullName evidence="9">RING-type domain-containing protein</fullName>
    </recommendedName>
</protein>
<evidence type="ECO:0000259" key="5">
    <source>
        <dbReference type="PROSITE" id="PS50102"/>
    </source>
</evidence>
<keyword evidence="1" id="KW-0479">Metal-binding</keyword>
<feature type="region of interest" description="Disordered" evidence="3">
    <location>
        <begin position="275"/>
        <end position="342"/>
    </location>
</feature>
<dbReference type="GO" id="GO:0003723">
    <property type="term" value="F:RNA binding"/>
    <property type="evidence" value="ECO:0007669"/>
    <property type="project" value="UniProtKB-UniRule"/>
</dbReference>
<dbReference type="EMBL" id="CP093347">
    <property type="protein sequence ID" value="WOH02175.1"/>
    <property type="molecule type" value="Genomic_DNA"/>
</dbReference>
<dbReference type="InterPro" id="IPR034261">
    <property type="entry name" value="CNOT4_RRM"/>
</dbReference>
<dbReference type="PROSITE" id="PS50089">
    <property type="entry name" value="ZF_RING_2"/>
    <property type="match status" value="1"/>
</dbReference>
<gene>
    <name evidence="6" type="ORF">DCAR_0521563</name>
    <name evidence="7" type="ORF">DCAR_0521712</name>
</gene>
<dbReference type="InterPro" id="IPR003954">
    <property type="entry name" value="RRM_euk-type"/>
</dbReference>
<evidence type="ECO:0000313" key="6">
    <source>
        <dbReference type="EMBL" id="WOH02175.1"/>
    </source>
</evidence>
<dbReference type="SMART" id="SM00360">
    <property type="entry name" value="RRM"/>
    <property type="match status" value="1"/>
</dbReference>